<evidence type="ECO:0000256" key="4">
    <source>
        <dbReference type="SAM" id="MobiDB-lite"/>
    </source>
</evidence>
<feature type="compositionally biased region" description="Basic and acidic residues" evidence="4">
    <location>
        <begin position="26"/>
        <end position="46"/>
    </location>
</feature>
<comment type="similarity">
    <text evidence="1">Belongs to the bacterial solute-binding protein 5 family.</text>
</comment>
<keyword evidence="3" id="KW-0732">Signal</keyword>
<feature type="compositionally biased region" description="Basic residues" evidence="4">
    <location>
        <begin position="118"/>
        <end position="154"/>
    </location>
</feature>
<feature type="compositionally biased region" description="Basic residues" evidence="4">
    <location>
        <begin position="11"/>
        <end position="25"/>
    </location>
</feature>
<dbReference type="PANTHER" id="PTHR30290:SF9">
    <property type="entry name" value="OLIGOPEPTIDE-BINDING PROTEIN APPA"/>
    <property type="match status" value="1"/>
</dbReference>
<evidence type="ECO:0000256" key="3">
    <source>
        <dbReference type="ARBA" id="ARBA00022729"/>
    </source>
</evidence>
<dbReference type="EMBL" id="CP024087">
    <property type="protein sequence ID" value="AYF26977.1"/>
    <property type="molecule type" value="Genomic_DNA"/>
</dbReference>
<evidence type="ECO:0000256" key="1">
    <source>
        <dbReference type="ARBA" id="ARBA00005695"/>
    </source>
</evidence>
<dbReference type="Gene3D" id="3.10.105.10">
    <property type="entry name" value="Dipeptide-binding Protein, Domain 3"/>
    <property type="match status" value="1"/>
</dbReference>
<protein>
    <recommendedName>
        <fullName evidence="5">Solute-binding protein family 5 domain-containing protein</fullName>
    </recommendedName>
</protein>
<dbReference type="Gene3D" id="3.90.76.10">
    <property type="entry name" value="Dipeptide-binding Protein, Domain 1"/>
    <property type="match status" value="1"/>
</dbReference>
<sequence>MRRAGGQARPALRRALRRDDRRRRPGARDGDVLRRQDLRAGPDQRQRAAPRGVGPRAVLRHRPDQRAAAARPARPLQQPGRRDPAHRRPARRALRSGHHRGGGGELRRGRADPAGRRQPPRGTHRHPVRGARRALRHPRRRAPWARRLRVRQRTPVRPEHEDHPGEPHLPTPVALRSAPTRWEPPVRPRPLIRSGAAVLLVAVLAACSSIDSDTFSGGASAGPGEPRTGGTLTTFASADPANLDPALLTGYDQIIIGTNILEGLFRFNTAGNAVEPALAEKAEVGDDGKTWTVQLRRTTFTNSDPVTAEDVKFSLERVVAPATKSPRAQIIDIVAGAAELRTGKADAISGIAVSGERTLTITLTQPYAGFTALLASPQLAIVSKKAATASVADFGTKVVSAGPFKLGEWQRNQQLTAVANDAYWDGRPYLDTVVWRFVPDENTRMIEFESNKMDIAWLPPASYDRYAKNPQWSDKLGRAETLHTEMFAVNMQRQPLGGSKPLRQAICATVDRAAAVAGLQGRATEAYTLLPKPLERAAPKPACAADAAGAKALVVQAGAQAKPLRLIAPSWSNLTKTLELYQANLKAVGIDVQLNQLETAQYQQALDQGDFDLAWTYRVPDFIDPDSFITPLVASDRIGFGNAARYTNPQVDALLAQARSNLDENARGGLYQQIGDAVLGELAYIPLLHNVYVDIHQPRVGGYVPSAMDAHNYRKTWVSQ</sequence>
<proteinExistence type="inferred from homology"/>
<dbReference type="InterPro" id="IPR000914">
    <property type="entry name" value="SBP_5_dom"/>
</dbReference>
<dbReference type="Pfam" id="PF00496">
    <property type="entry name" value="SBP_bac_5"/>
    <property type="match status" value="1"/>
</dbReference>
<reference evidence="6 7" key="1">
    <citation type="submission" date="2017-10" db="EMBL/GenBank/DDBJ databases">
        <title>Integration of genomic and chemical information greatly accelerates assignment of the full stereostructure of myelolactone, a potent inhibitor of myeloma from a marine-derived Micromonospora.</title>
        <authorList>
            <person name="Kim M.C."/>
            <person name="Machado H."/>
            <person name="Jensen P.R."/>
            <person name="Fenical W."/>
        </authorList>
    </citation>
    <scope>NUCLEOTIDE SEQUENCE [LARGE SCALE GENOMIC DNA]</scope>
    <source>
        <strain evidence="6 7">CNY-010</strain>
    </source>
</reference>
<feature type="region of interest" description="Disordered" evidence="4">
    <location>
        <begin position="214"/>
        <end position="236"/>
    </location>
</feature>
<dbReference type="KEGG" id="mtua:CSH63_05920"/>
<evidence type="ECO:0000259" key="5">
    <source>
        <dbReference type="Pfam" id="PF00496"/>
    </source>
</evidence>
<organism evidence="6 7">
    <name type="scientific">Micromonospora tulbaghiae</name>
    <dbReference type="NCBI Taxonomy" id="479978"/>
    <lineage>
        <taxon>Bacteria</taxon>
        <taxon>Bacillati</taxon>
        <taxon>Actinomycetota</taxon>
        <taxon>Actinomycetes</taxon>
        <taxon>Micromonosporales</taxon>
        <taxon>Micromonosporaceae</taxon>
        <taxon>Micromonospora</taxon>
    </lineage>
</organism>
<feature type="compositionally biased region" description="Low complexity" evidence="4">
    <location>
        <begin position="1"/>
        <end position="10"/>
    </location>
</feature>
<feature type="compositionally biased region" description="Basic residues" evidence="4">
    <location>
        <begin position="84"/>
        <end position="101"/>
    </location>
</feature>
<feature type="compositionally biased region" description="Basic and acidic residues" evidence="4">
    <location>
        <begin position="105"/>
        <end position="115"/>
    </location>
</feature>
<keyword evidence="2" id="KW-0813">Transport</keyword>
<dbReference type="InterPro" id="IPR039424">
    <property type="entry name" value="SBP_5"/>
</dbReference>
<feature type="compositionally biased region" description="Low complexity" evidence="4">
    <location>
        <begin position="66"/>
        <end position="79"/>
    </location>
</feature>
<dbReference type="AlphaFoldDB" id="A0A386WFA6"/>
<name>A0A386WFA6_9ACTN</name>
<dbReference type="Gene3D" id="3.40.190.10">
    <property type="entry name" value="Periplasmic binding protein-like II"/>
    <property type="match status" value="1"/>
</dbReference>
<feature type="domain" description="Solute-binding protein family 5" evidence="5">
    <location>
        <begin position="274"/>
        <end position="637"/>
    </location>
</feature>
<feature type="compositionally biased region" description="Basic and acidic residues" evidence="4">
    <location>
        <begin position="156"/>
        <end position="166"/>
    </location>
</feature>
<dbReference type="Proteomes" id="UP000267804">
    <property type="component" value="Chromosome"/>
</dbReference>
<dbReference type="SUPFAM" id="SSF53850">
    <property type="entry name" value="Periplasmic binding protein-like II"/>
    <property type="match status" value="1"/>
</dbReference>
<dbReference type="PANTHER" id="PTHR30290">
    <property type="entry name" value="PERIPLASMIC BINDING COMPONENT OF ABC TRANSPORTER"/>
    <property type="match status" value="1"/>
</dbReference>
<evidence type="ECO:0000313" key="6">
    <source>
        <dbReference type="EMBL" id="AYF26977.1"/>
    </source>
</evidence>
<gene>
    <name evidence="6" type="ORF">CSH63_05920</name>
</gene>
<dbReference type="GO" id="GO:0015833">
    <property type="term" value="P:peptide transport"/>
    <property type="evidence" value="ECO:0007669"/>
    <property type="project" value="TreeGrafter"/>
</dbReference>
<feature type="region of interest" description="Disordered" evidence="4">
    <location>
        <begin position="1"/>
        <end position="181"/>
    </location>
</feature>
<accession>A0A386WFA6</accession>
<dbReference type="GO" id="GO:1904680">
    <property type="term" value="F:peptide transmembrane transporter activity"/>
    <property type="evidence" value="ECO:0007669"/>
    <property type="project" value="TreeGrafter"/>
</dbReference>
<dbReference type="CDD" id="cd00995">
    <property type="entry name" value="PBP2_NikA_DppA_OppA_like"/>
    <property type="match status" value="1"/>
</dbReference>
<evidence type="ECO:0000256" key="2">
    <source>
        <dbReference type="ARBA" id="ARBA00022448"/>
    </source>
</evidence>
<evidence type="ECO:0000313" key="7">
    <source>
        <dbReference type="Proteomes" id="UP000267804"/>
    </source>
</evidence>